<dbReference type="InParanoid" id="A0A0C2ZE25"/>
<dbReference type="AlphaFoldDB" id="A0A0C2ZE25"/>
<organism evidence="1 2">
    <name type="scientific">Scleroderma citrinum Foug A</name>
    <dbReference type="NCBI Taxonomy" id="1036808"/>
    <lineage>
        <taxon>Eukaryota</taxon>
        <taxon>Fungi</taxon>
        <taxon>Dikarya</taxon>
        <taxon>Basidiomycota</taxon>
        <taxon>Agaricomycotina</taxon>
        <taxon>Agaricomycetes</taxon>
        <taxon>Agaricomycetidae</taxon>
        <taxon>Boletales</taxon>
        <taxon>Sclerodermatineae</taxon>
        <taxon>Sclerodermataceae</taxon>
        <taxon>Scleroderma</taxon>
    </lineage>
</organism>
<reference evidence="1 2" key="1">
    <citation type="submission" date="2014-04" db="EMBL/GenBank/DDBJ databases">
        <authorList>
            <consortium name="DOE Joint Genome Institute"/>
            <person name="Kuo A."/>
            <person name="Kohler A."/>
            <person name="Nagy L.G."/>
            <person name="Floudas D."/>
            <person name="Copeland A."/>
            <person name="Barry K.W."/>
            <person name="Cichocki N."/>
            <person name="Veneault-Fourrey C."/>
            <person name="LaButti K."/>
            <person name="Lindquist E.A."/>
            <person name="Lipzen A."/>
            <person name="Lundell T."/>
            <person name="Morin E."/>
            <person name="Murat C."/>
            <person name="Sun H."/>
            <person name="Tunlid A."/>
            <person name="Henrissat B."/>
            <person name="Grigoriev I.V."/>
            <person name="Hibbett D.S."/>
            <person name="Martin F."/>
            <person name="Nordberg H.P."/>
            <person name="Cantor M.N."/>
            <person name="Hua S.X."/>
        </authorList>
    </citation>
    <scope>NUCLEOTIDE SEQUENCE [LARGE SCALE GENOMIC DNA]</scope>
    <source>
        <strain evidence="1 2">Foug A</strain>
    </source>
</reference>
<protein>
    <submittedName>
        <fullName evidence="1">Uncharacterized protein</fullName>
    </submittedName>
</protein>
<proteinExistence type="predicted"/>
<dbReference type="EMBL" id="KN822067">
    <property type="protein sequence ID" value="KIM60008.1"/>
    <property type="molecule type" value="Genomic_DNA"/>
</dbReference>
<accession>A0A0C2ZE25</accession>
<name>A0A0C2ZE25_9AGAM</name>
<sequence length="94" mass="10487">MGTGQNFHICYPCFGGRRKFAGNEVAIPEIPSQADEFRSVQWCPIILRVSCPVRIPQCIAVCYCTFGRFFASLSGPSTKEPFQSALQHSSVYCF</sequence>
<reference evidence="2" key="2">
    <citation type="submission" date="2015-01" db="EMBL/GenBank/DDBJ databases">
        <title>Evolutionary Origins and Diversification of the Mycorrhizal Mutualists.</title>
        <authorList>
            <consortium name="DOE Joint Genome Institute"/>
            <consortium name="Mycorrhizal Genomics Consortium"/>
            <person name="Kohler A."/>
            <person name="Kuo A."/>
            <person name="Nagy L.G."/>
            <person name="Floudas D."/>
            <person name="Copeland A."/>
            <person name="Barry K.W."/>
            <person name="Cichocki N."/>
            <person name="Veneault-Fourrey C."/>
            <person name="LaButti K."/>
            <person name="Lindquist E.A."/>
            <person name="Lipzen A."/>
            <person name="Lundell T."/>
            <person name="Morin E."/>
            <person name="Murat C."/>
            <person name="Riley R."/>
            <person name="Ohm R."/>
            <person name="Sun H."/>
            <person name="Tunlid A."/>
            <person name="Henrissat B."/>
            <person name="Grigoriev I.V."/>
            <person name="Hibbett D.S."/>
            <person name="Martin F."/>
        </authorList>
    </citation>
    <scope>NUCLEOTIDE SEQUENCE [LARGE SCALE GENOMIC DNA]</scope>
    <source>
        <strain evidence="2">Foug A</strain>
    </source>
</reference>
<dbReference type="Proteomes" id="UP000053989">
    <property type="component" value="Unassembled WGS sequence"/>
</dbReference>
<evidence type="ECO:0000313" key="1">
    <source>
        <dbReference type="EMBL" id="KIM60008.1"/>
    </source>
</evidence>
<evidence type="ECO:0000313" key="2">
    <source>
        <dbReference type="Proteomes" id="UP000053989"/>
    </source>
</evidence>
<gene>
    <name evidence="1" type="ORF">SCLCIDRAFT_1217277</name>
</gene>
<dbReference type="HOGENOM" id="CLU_2387486_0_0_1"/>
<keyword evidence="2" id="KW-1185">Reference proteome</keyword>